<evidence type="ECO:0000313" key="1">
    <source>
        <dbReference type="EMBL" id="CAG8533384.1"/>
    </source>
</evidence>
<sequence>MIKILAEKLNIKTQITRPQVDLTIEEEVTITVDIDGELKKLKLKKSYKLKRVREELETNKFIEIRDEKIVFIERGGEIITIKSEENRRCADILDEEEKKIFLKRLDWRILVNIFNLGNGRTFTYEGTDEANRSIIAYDETDVASRRALIIEDCKLLLSDGFLTDRKLGNVRLTIIKATPTEEFKTAIKNNLVCINNLETIKDDFGCFIPNIVEFYGDFRKWEICFQKPFKSIFHYLDEDLQTYIKKLSGKKIVYAGEQKLQRIYNDHSRNLLLMLPIPREISKNFHKDCQIFATVSNIEDSDIFTFRLFAANTYYGIAIHCIQLNQRNEPKNYHILIRWIVVGYDLDFNYSASDFNFRLQSFKIEFNQNNILKSINNHTFEIYEWKLSESIKYDFLLGVPVFRILRKSYDSLVIGNHFCRYNDRINTYIYGYDLGEAKYSTCKTLPNFEFNFLYFLDPPYDAIFNKFPIMHSSNNISEEIQKIGINPNSKFANLYSSDEAPNFIGQIKEEFIMEHLRCGCEGRECEISGHFSKNATYEAEYFSPSITYEVHKNNYLIC</sequence>
<evidence type="ECO:0000313" key="2">
    <source>
        <dbReference type="Proteomes" id="UP000789702"/>
    </source>
</evidence>
<name>A0ACA9LIY8_9GLOM</name>
<keyword evidence="2" id="KW-1185">Reference proteome</keyword>
<dbReference type="EMBL" id="CAJVPU010004462">
    <property type="protein sequence ID" value="CAG8533384.1"/>
    <property type="molecule type" value="Genomic_DNA"/>
</dbReference>
<gene>
    <name evidence="1" type="ORF">DHETER_LOCUS4468</name>
</gene>
<accession>A0ACA9LIY8</accession>
<dbReference type="Proteomes" id="UP000789702">
    <property type="component" value="Unassembled WGS sequence"/>
</dbReference>
<protein>
    <submittedName>
        <fullName evidence="1">15651_t:CDS:1</fullName>
    </submittedName>
</protein>
<proteinExistence type="predicted"/>
<reference evidence="1" key="1">
    <citation type="submission" date="2021-06" db="EMBL/GenBank/DDBJ databases">
        <authorList>
            <person name="Kallberg Y."/>
            <person name="Tangrot J."/>
            <person name="Rosling A."/>
        </authorList>
    </citation>
    <scope>NUCLEOTIDE SEQUENCE</scope>
    <source>
        <strain evidence="1">IL203A</strain>
    </source>
</reference>
<organism evidence="1 2">
    <name type="scientific">Dentiscutata heterogama</name>
    <dbReference type="NCBI Taxonomy" id="1316150"/>
    <lineage>
        <taxon>Eukaryota</taxon>
        <taxon>Fungi</taxon>
        <taxon>Fungi incertae sedis</taxon>
        <taxon>Mucoromycota</taxon>
        <taxon>Glomeromycotina</taxon>
        <taxon>Glomeromycetes</taxon>
        <taxon>Diversisporales</taxon>
        <taxon>Gigasporaceae</taxon>
        <taxon>Dentiscutata</taxon>
    </lineage>
</organism>
<comment type="caution">
    <text evidence="1">The sequence shown here is derived from an EMBL/GenBank/DDBJ whole genome shotgun (WGS) entry which is preliminary data.</text>
</comment>